<feature type="transmembrane region" description="Helical" evidence="1">
    <location>
        <begin position="21"/>
        <end position="42"/>
    </location>
</feature>
<dbReference type="AlphaFoldDB" id="A0A6V7GVS2"/>
<dbReference type="Proteomes" id="UP000752696">
    <property type="component" value="Unassembled WGS sequence"/>
</dbReference>
<keyword evidence="3" id="KW-1185">Reference proteome</keyword>
<organism evidence="2 3">
    <name type="scientific">Heterotrigona itama</name>
    <dbReference type="NCBI Taxonomy" id="395501"/>
    <lineage>
        <taxon>Eukaryota</taxon>
        <taxon>Metazoa</taxon>
        <taxon>Ecdysozoa</taxon>
        <taxon>Arthropoda</taxon>
        <taxon>Hexapoda</taxon>
        <taxon>Insecta</taxon>
        <taxon>Pterygota</taxon>
        <taxon>Neoptera</taxon>
        <taxon>Endopterygota</taxon>
        <taxon>Hymenoptera</taxon>
        <taxon>Apocrita</taxon>
        <taxon>Aculeata</taxon>
        <taxon>Apoidea</taxon>
        <taxon>Anthophila</taxon>
        <taxon>Apidae</taxon>
        <taxon>Heterotrigona</taxon>
    </lineage>
</organism>
<keyword evidence="1" id="KW-0812">Transmembrane</keyword>
<gene>
    <name evidence="2" type="ORF">MHI_LOCUS35124</name>
</gene>
<protein>
    <submittedName>
        <fullName evidence="2">Uncharacterized protein</fullName>
    </submittedName>
</protein>
<reference evidence="2" key="1">
    <citation type="submission" date="2020-07" db="EMBL/GenBank/DDBJ databases">
        <authorList>
            <person name="Nazaruddin N."/>
        </authorList>
    </citation>
    <scope>NUCLEOTIDE SEQUENCE</scope>
</reference>
<name>A0A6V7GVS2_9HYME</name>
<evidence type="ECO:0000256" key="1">
    <source>
        <dbReference type="SAM" id="Phobius"/>
    </source>
</evidence>
<sequence>MKRITTEAENTARHMLTFMPRLIYCVEFPPVLFCVGASFGIFSGGWLTSTRDLECGTVLELEFSAERNSEILVTRILYNFPLYSIEEKR</sequence>
<comment type="caution">
    <text evidence="2">The sequence shown here is derived from an EMBL/GenBank/DDBJ whole genome shotgun (WGS) entry which is preliminary data.</text>
</comment>
<keyword evidence="1" id="KW-1133">Transmembrane helix</keyword>
<proteinExistence type="predicted"/>
<evidence type="ECO:0000313" key="2">
    <source>
        <dbReference type="EMBL" id="CAD1468271.1"/>
    </source>
</evidence>
<keyword evidence="1" id="KW-0472">Membrane</keyword>
<dbReference type="EMBL" id="CAJDYZ010000313">
    <property type="protein sequence ID" value="CAD1468271.1"/>
    <property type="molecule type" value="Genomic_DNA"/>
</dbReference>
<accession>A0A6V7GVS2</accession>
<evidence type="ECO:0000313" key="3">
    <source>
        <dbReference type="Proteomes" id="UP000752696"/>
    </source>
</evidence>